<organism evidence="2 3">
    <name type="scientific">Candidatus Nitrososphaera evergladensis SR1</name>
    <dbReference type="NCBI Taxonomy" id="1459636"/>
    <lineage>
        <taxon>Archaea</taxon>
        <taxon>Nitrososphaerota</taxon>
        <taxon>Nitrososphaeria</taxon>
        <taxon>Nitrososphaerales</taxon>
        <taxon>Nitrososphaeraceae</taxon>
        <taxon>Nitrososphaera</taxon>
    </lineage>
</organism>
<keyword evidence="1" id="KW-0812">Transmembrane</keyword>
<name>A0A075MX24_9ARCH</name>
<keyword evidence="3" id="KW-1185">Reference proteome</keyword>
<dbReference type="Proteomes" id="UP000028194">
    <property type="component" value="Chromosome"/>
</dbReference>
<evidence type="ECO:0000313" key="2">
    <source>
        <dbReference type="EMBL" id="AIF83834.1"/>
    </source>
</evidence>
<accession>A0A075MX24</accession>
<feature type="transmembrane region" description="Helical" evidence="1">
    <location>
        <begin position="21"/>
        <end position="42"/>
    </location>
</feature>
<keyword evidence="1" id="KW-0472">Membrane</keyword>
<evidence type="ECO:0000313" key="3">
    <source>
        <dbReference type="Proteomes" id="UP000028194"/>
    </source>
</evidence>
<protein>
    <submittedName>
        <fullName evidence="2">Uncharacterized protein</fullName>
    </submittedName>
</protein>
<dbReference type="STRING" id="1459636.NTE_01773"/>
<gene>
    <name evidence="2" type="ORF">NTE_01773</name>
</gene>
<dbReference type="HOGENOM" id="CLU_2475837_0_0_2"/>
<sequence>MPKNSPYTTRTGRMIARTGCLGTKCFIIFLSKLLLVSGYMVMRRFVWKVQIRENESRPWRDDDVPKTVEVPDFKTGNGVLPSWHLYF</sequence>
<proteinExistence type="predicted"/>
<dbReference type="AlphaFoldDB" id="A0A075MX24"/>
<dbReference type="EMBL" id="CP007174">
    <property type="protein sequence ID" value="AIF83834.1"/>
    <property type="molecule type" value="Genomic_DNA"/>
</dbReference>
<dbReference type="KEGG" id="nev:NTE_01773"/>
<keyword evidence="1" id="KW-1133">Transmembrane helix</keyword>
<evidence type="ECO:0000256" key="1">
    <source>
        <dbReference type="SAM" id="Phobius"/>
    </source>
</evidence>
<reference evidence="2 3" key="1">
    <citation type="journal article" date="2014" name="PLoS ONE">
        <title>Genome Sequence of Candidatus Nitrososphaera evergladensis from Group I.1b Enriched from Everglades Soil Reveals Novel Genomic Features of the Ammonia-Oxidizing Archaea.</title>
        <authorList>
            <person name="Zhalnina K.V."/>
            <person name="Dias R."/>
            <person name="Leonard M.T."/>
            <person name="Dorr de Quadros P."/>
            <person name="Camargo F.A."/>
            <person name="Drew J.C."/>
            <person name="Farmerie W.G."/>
            <person name="Daroub S.H."/>
            <person name="Triplett E.W."/>
        </authorList>
    </citation>
    <scope>NUCLEOTIDE SEQUENCE [LARGE SCALE GENOMIC DNA]</scope>
    <source>
        <strain evidence="2 3">SR1</strain>
    </source>
</reference>